<dbReference type="NCBIfam" id="TIGR00696">
    <property type="entry name" value="wecG_tagA_cpsF"/>
    <property type="match status" value="1"/>
</dbReference>
<accession>A0A7X9E7S6</accession>
<keyword evidence="2 3" id="KW-0808">Transferase</keyword>
<dbReference type="InterPro" id="IPR004629">
    <property type="entry name" value="WecG_TagA_CpsF"/>
</dbReference>
<dbReference type="Pfam" id="PF03808">
    <property type="entry name" value="Glyco_tran_WecG"/>
    <property type="match status" value="1"/>
</dbReference>
<dbReference type="PANTHER" id="PTHR34136:SF1">
    <property type="entry name" value="UDP-N-ACETYL-D-MANNOSAMINURONIC ACID TRANSFERASE"/>
    <property type="match status" value="1"/>
</dbReference>
<dbReference type="AlphaFoldDB" id="A0A7X9E7S6"/>
<organism evidence="3 4">
    <name type="scientific">candidate division WWE3 bacterium</name>
    <dbReference type="NCBI Taxonomy" id="2053526"/>
    <lineage>
        <taxon>Bacteria</taxon>
        <taxon>Katanobacteria</taxon>
    </lineage>
</organism>
<proteinExistence type="predicted"/>
<name>A0A7X9E7S6_UNCKA</name>
<keyword evidence="1" id="KW-0328">Glycosyltransferase</keyword>
<protein>
    <submittedName>
        <fullName evidence="3">WecB/TagA/CpsF family glycosyltransferase</fullName>
    </submittedName>
</protein>
<comment type="caution">
    <text evidence="3">The sequence shown here is derived from an EMBL/GenBank/DDBJ whole genome shotgun (WGS) entry which is preliminary data.</text>
</comment>
<dbReference type="PANTHER" id="PTHR34136">
    <property type="match status" value="1"/>
</dbReference>
<reference evidence="3 4" key="1">
    <citation type="journal article" date="2020" name="Biotechnol. Biofuels">
        <title>New insights from the biogas microbiome by comprehensive genome-resolved metagenomics of nearly 1600 species originating from multiple anaerobic digesters.</title>
        <authorList>
            <person name="Campanaro S."/>
            <person name="Treu L."/>
            <person name="Rodriguez-R L.M."/>
            <person name="Kovalovszki A."/>
            <person name="Ziels R.M."/>
            <person name="Maus I."/>
            <person name="Zhu X."/>
            <person name="Kougias P.G."/>
            <person name="Basile A."/>
            <person name="Luo G."/>
            <person name="Schluter A."/>
            <person name="Konstantinidis K.T."/>
            <person name="Angelidaki I."/>
        </authorList>
    </citation>
    <scope>NUCLEOTIDE SEQUENCE [LARGE SCALE GENOMIC DNA]</scope>
    <source>
        <strain evidence="3">AS27yjCOA_202</strain>
    </source>
</reference>
<evidence type="ECO:0000313" key="4">
    <source>
        <dbReference type="Proteomes" id="UP000590542"/>
    </source>
</evidence>
<evidence type="ECO:0000313" key="3">
    <source>
        <dbReference type="EMBL" id="NMB91969.1"/>
    </source>
</evidence>
<evidence type="ECO:0000256" key="2">
    <source>
        <dbReference type="ARBA" id="ARBA00022679"/>
    </source>
</evidence>
<gene>
    <name evidence="3" type="ORF">GYA37_03970</name>
</gene>
<dbReference type="CDD" id="cd06533">
    <property type="entry name" value="Glyco_transf_WecG_TagA"/>
    <property type="match status" value="1"/>
</dbReference>
<sequence>MKSREILGVRIDFEMSINDVLKTIEEHLLKDGKTHYICTTNPEFVIDAQSDKEFLKIINNSDLSVPDGSGVVYANDYMNKVEKLKKDFLFPMKAFVCGTYMGISSLFKKVKKGKLETRITGVELTYKICEMASRKGYSVFFLGGRPKNILGKHVEDGDKDTAERSAFEMTKMYPGLNVVGATSRFSKTILDDEETLKYIKLCMAEKDVDHIDFLFVAYGHNYQEKWIVRNKDKIPAKVSIGVGGTFDYIIGQCDLPPEIYVKKNLGWLYRLLKQPWRVKRILKAFPMFPFKVFINSIHK</sequence>
<evidence type="ECO:0000256" key="1">
    <source>
        <dbReference type="ARBA" id="ARBA00022676"/>
    </source>
</evidence>
<dbReference type="GO" id="GO:0016758">
    <property type="term" value="F:hexosyltransferase activity"/>
    <property type="evidence" value="ECO:0007669"/>
    <property type="project" value="TreeGrafter"/>
</dbReference>
<dbReference type="EMBL" id="JAAZNV010000013">
    <property type="protein sequence ID" value="NMB91969.1"/>
    <property type="molecule type" value="Genomic_DNA"/>
</dbReference>
<dbReference type="Proteomes" id="UP000590542">
    <property type="component" value="Unassembled WGS sequence"/>
</dbReference>